<comment type="similarity">
    <text evidence="4 14 15">Belongs to the prokaryotic pantothenate kinase family.</text>
</comment>
<feature type="binding site" evidence="14">
    <location>
        <begin position="100"/>
        <end position="107"/>
    </location>
    <ligand>
        <name>ATP</name>
        <dbReference type="ChEBI" id="CHEBI:30616"/>
    </ligand>
</feature>
<proteinExistence type="inferred from homology"/>
<dbReference type="GO" id="GO:0005524">
    <property type="term" value="F:ATP binding"/>
    <property type="evidence" value="ECO:0007669"/>
    <property type="project" value="UniProtKB-UniRule"/>
</dbReference>
<comment type="pathway">
    <text evidence="3 14 15">Cofactor biosynthesis; coenzyme A biosynthesis; CoA from (R)-pantothenate: step 1/5.</text>
</comment>
<feature type="domain" description="Phosphoribulokinase/uridine kinase" evidence="16">
    <location>
        <begin position="95"/>
        <end position="244"/>
    </location>
</feature>
<comment type="catalytic activity">
    <reaction evidence="1 14 15">
        <text>(R)-pantothenate + ATP = (R)-4'-phosphopantothenate + ADP + H(+)</text>
        <dbReference type="Rhea" id="RHEA:16373"/>
        <dbReference type="ChEBI" id="CHEBI:10986"/>
        <dbReference type="ChEBI" id="CHEBI:15378"/>
        <dbReference type="ChEBI" id="CHEBI:29032"/>
        <dbReference type="ChEBI" id="CHEBI:30616"/>
        <dbReference type="ChEBI" id="CHEBI:456216"/>
        <dbReference type="EC" id="2.7.1.33"/>
    </reaction>
</comment>
<evidence type="ECO:0000256" key="13">
    <source>
        <dbReference type="ARBA" id="ARBA00032866"/>
    </source>
</evidence>
<evidence type="ECO:0000256" key="11">
    <source>
        <dbReference type="ARBA" id="ARBA00022840"/>
    </source>
</evidence>
<evidence type="ECO:0000256" key="3">
    <source>
        <dbReference type="ARBA" id="ARBA00005225"/>
    </source>
</evidence>
<dbReference type="InterPro" id="IPR027417">
    <property type="entry name" value="P-loop_NTPase"/>
</dbReference>
<comment type="subcellular location">
    <subcellularLocation>
        <location evidence="2 14 15">Cytoplasm</location>
    </subcellularLocation>
</comment>
<dbReference type="GO" id="GO:0004594">
    <property type="term" value="F:pantothenate kinase activity"/>
    <property type="evidence" value="ECO:0007669"/>
    <property type="project" value="UniProtKB-UniRule"/>
</dbReference>
<evidence type="ECO:0000256" key="8">
    <source>
        <dbReference type="ARBA" id="ARBA00022679"/>
    </source>
</evidence>
<keyword evidence="7 14" id="KW-0963">Cytoplasm</keyword>
<dbReference type="EC" id="2.7.1.33" evidence="5 14"/>
<dbReference type="InterPro" id="IPR006083">
    <property type="entry name" value="PRK/URK"/>
</dbReference>
<keyword evidence="8 14" id="KW-0808">Transferase</keyword>
<dbReference type="SUPFAM" id="SSF52540">
    <property type="entry name" value="P-loop containing nucleoside triphosphate hydrolases"/>
    <property type="match status" value="1"/>
</dbReference>
<evidence type="ECO:0000256" key="10">
    <source>
        <dbReference type="ARBA" id="ARBA00022777"/>
    </source>
</evidence>
<dbReference type="CDD" id="cd02025">
    <property type="entry name" value="PanK"/>
    <property type="match status" value="1"/>
</dbReference>
<dbReference type="Proteomes" id="UP000327039">
    <property type="component" value="Unassembled WGS sequence"/>
</dbReference>
<evidence type="ECO:0000256" key="15">
    <source>
        <dbReference type="RuleBase" id="RU003530"/>
    </source>
</evidence>
<comment type="caution">
    <text evidence="17">The sequence shown here is derived from an EMBL/GenBank/DDBJ whole genome shotgun (WGS) entry which is preliminary data.</text>
</comment>
<sequence length="318" mass="35197">MSPEEVQALTPLAPSLYREIDRADWSRLAAGVAQPLTETEIVQLRGLGDRMDLGEVAEVYLPLSRLLSLYASAAHRLGTDTDAFLGDADSTTPFVVGVAGSVAVGKSTVARLLRELMSRWPGTPRVELVTTDGFLYPNAELERRGLMDRKGFPESYDRRALLNFLTEVKSGAAEVRAPFYSHMRYDIVPDAQITVRRPDVVIVEGLNVLAPPPSPHDVAVSDLFDFSIYVDADADHISNWYVDRFMALKAGAFNNPSSYFNTFADLDDDEAVRMARTFWNDINLPNLVENVLPTKHRASLILHKGAAHAVDTVLLRKV</sequence>
<keyword evidence="12 14" id="KW-0173">Coenzyme A biosynthesis</keyword>
<dbReference type="Gene3D" id="3.40.50.300">
    <property type="entry name" value="P-loop containing nucleotide triphosphate hydrolases"/>
    <property type="match status" value="1"/>
</dbReference>
<evidence type="ECO:0000256" key="6">
    <source>
        <dbReference type="ARBA" id="ARBA00015080"/>
    </source>
</evidence>
<evidence type="ECO:0000256" key="14">
    <source>
        <dbReference type="HAMAP-Rule" id="MF_00215"/>
    </source>
</evidence>
<evidence type="ECO:0000256" key="5">
    <source>
        <dbReference type="ARBA" id="ARBA00012102"/>
    </source>
</evidence>
<evidence type="ECO:0000256" key="4">
    <source>
        <dbReference type="ARBA" id="ARBA00006087"/>
    </source>
</evidence>
<keyword evidence="18" id="KW-1185">Reference proteome</keyword>
<keyword evidence="10 14" id="KW-0418">Kinase</keyword>
<evidence type="ECO:0000256" key="2">
    <source>
        <dbReference type="ARBA" id="ARBA00004496"/>
    </source>
</evidence>
<accession>A0A5J5IS71</accession>
<evidence type="ECO:0000256" key="7">
    <source>
        <dbReference type="ARBA" id="ARBA00022490"/>
    </source>
</evidence>
<name>A0A5J5IS71_9MICO</name>
<evidence type="ECO:0000259" key="16">
    <source>
        <dbReference type="Pfam" id="PF00485"/>
    </source>
</evidence>
<organism evidence="17 18">
    <name type="scientific">Microbacterium radiodurans</name>
    <dbReference type="NCBI Taxonomy" id="661398"/>
    <lineage>
        <taxon>Bacteria</taxon>
        <taxon>Bacillati</taxon>
        <taxon>Actinomycetota</taxon>
        <taxon>Actinomycetes</taxon>
        <taxon>Micrococcales</taxon>
        <taxon>Microbacteriaceae</taxon>
        <taxon>Microbacterium</taxon>
    </lineage>
</organism>
<dbReference type="HAMAP" id="MF_00215">
    <property type="entry name" value="Pantothen_kinase_1"/>
    <property type="match status" value="1"/>
</dbReference>
<evidence type="ECO:0000256" key="12">
    <source>
        <dbReference type="ARBA" id="ARBA00022993"/>
    </source>
</evidence>
<reference evidence="18" key="1">
    <citation type="submission" date="2019-09" db="EMBL/GenBank/DDBJ databases">
        <title>Mumia zhuanghuii sp. nov. isolated from the intestinal contents of plateau pika (Ochotona curzoniae) in the Qinghai-Tibet plateau of China.</title>
        <authorList>
            <person name="Tian Z."/>
        </authorList>
    </citation>
    <scope>NUCLEOTIDE SEQUENCE [LARGE SCALE GENOMIC DNA]</scope>
    <source>
        <strain evidence="18">DSM 25564</strain>
    </source>
</reference>
<evidence type="ECO:0000256" key="9">
    <source>
        <dbReference type="ARBA" id="ARBA00022741"/>
    </source>
</evidence>
<dbReference type="Pfam" id="PF00485">
    <property type="entry name" value="PRK"/>
    <property type="match status" value="1"/>
</dbReference>
<keyword evidence="9 14" id="KW-0547">Nucleotide-binding</keyword>
<dbReference type="EMBL" id="VYRZ01000004">
    <property type="protein sequence ID" value="KAA9084076.1"/>
    <property type="molecule type" value="Genomic_DNA"/>
</dbReference>
<dbReference type="OrthoDB" id="1550976at2"/>
<protein>
    <recommendedName>
        <fullName evidence="6 14">Pantothenate kinase</fullName>
        <ecNumber evidence="5 14">2.7.1.33</ecNumber>
    </recommendedName>
    <alternativeName>
        <fullName evidence="13 14">Pantothenic acid kinase</fullName>
    </alternativeName>
</protein>
<evidence type="ECO:0000313" key="17">
    <source>
        <dbReference type="EMBL" id="KAA9084076.1"/>
    </source>
</evidence>
<keyword evidence="11 14" id="KW-0067">ATP-binding</keyword>
<dbReference type="GO" id="GO:0005737">
    <property type="term" value="C:cytoplasm"/>
    <property type="evidence" value="ECO:0007669"/>
    <property type="project" value="UniProtKB-SubCell"/>
</dbReference>
<dbReference type="UniPathway" id="UPA00241">
    <property type="reaction ID" value="UER00352"/>
</dbReference>
<evidence type="ECO:0000313" key="18">
    <source>
        <dbReference type="Proteomes" id="UP000327039"/>
    </source>
</evidence>
<dbReference type="PANTHER" id="PTHR10285">
    <property type="entry name" value="URIDINE KINASE"/>
    <property type="match status" value="1"/>
</dbReference>
<dbReference type="InterPro" id="IPR004566">
    <property type="entry name" value="PanK"/>
</dbReference>
<dbReference type="NCBIfam" id="TIGR00554">
    <property type="entry name" value="panK_bact"/>
    <property type="match status" value="1"/>
</dbReference>
<dbReference type="RefSeq" id="WP_150420324.1">
    <property type="nucleotide sequence ID" value="NZ_VYRZ01000004.1"/>
</dbReference>
<evidence type="ECO:0000256" key="1">
    <source>
        <dbReference type="ARBA" id="ARBA00001206"/>
    </source>
</evidence>
<dbReference type="AlphaFoldDB" id="A0A5J5IS71"/>
<gene>
    <name evidence="14" type="primary">coaA</name>
    <name evidence="17" type="ORF">F6B42_13900</name>
</gene>
<dbReference type="PIRSF" id="PIRSF000545">
    <property type="entry name" value="Pantothenate_kin"/>
    <property type="match status" value="1"/>
</dbReference>
<dbReference type="GO" id="GO:0015937">
    <property type="term" value="P:coenzyme A biosynthetic process"/>
    <property type="evidence" value="ECO:0007669"/>
    <property type="project" value="UniProtKB-UniRule"/>
</dbReference>